<dbReference type="SUPFAM" id="SSF52540">
    <property type="entry name" value="P-loop containing nucleoside triphosphate hydrolases"/>
    <property type="match status" value="1"/>
</dbReference>
<dbReference type="InterPro" id="IPR001977">
    <property type="entry name" value="Depp_CoAkinase"/>
</dbReference>
<dbReference type="CDD" id="cd02022">
    <property type="entry name" value="DPCK"/>
    <property type="match status" value="1"/>
</dbReference>
<dbReference type="AlphaFoldDB" id="A0A9W6LNA3"/>
<dbReference type="PANTHER" id="PTHR10695">
    <property type="entry name" value="DEPHOSPHO-COA KINASE-RELATED"/>
    <property type="match status" value="1"/>
</dbReference>
<evidence type="ECO:0000256" key="1">
    <source>
        <dbReference type="ARBA" id="ARBA00022741"/>
    </source>
</evidence>
<evidence type="ECO:0000313" key="5">
    <source>
        <dbReference type="EMBL" id="GLI56388.1"/>
    </source>
</evidence>
<keyword evidence="3" id="KW-0173">Coenzyme A biosynthesis</keyword>
<keyword evidence="3" id="KW-0808">Transferase</keyword>
<sequence length="209" mass="23913">MILGLTGGIASGKSTVSEIFRKLGIEVVDADRIAREVSQKEEVVDKLVELFGSEILEEGKEGRKSLDRGKLREVVFRDRESVRSINEVIHPRVIEVFEEKRRANLPDEVIIFDIPLLFEAGLEYLCDRVVVVSVDRRTQVERIAARDGSSRETAENIIDNQMSVEERERRANYIIRNQGSLEELEERVVEIYEEVRKVAGEDSREAGRE</sequence>
<dbReference type="PROSITE" id="PS51219">
    <property type="entry name" value="DPCK"/>
    <property type="match status" value="1"/>
</dbReference>
<dbReference type="HAMAP" id="MF_00376">
    <property type="entry name" value="Dephospho_CoA_kinase"/>
    <property type="match status" value="1"/>
</dbReference>
<accession>A0A9W6LNA3</accession>
<evidence type="ECO:0000256" key="2">
    <source>
        <dbReference type="ARBA" id="ARBA00022840"/>
    </source>
</evidence>
<keyword evidence="2 3" id="KW-0067">ATP-binding</keyword>
<evidence type="ECO:0000313" key="6">
    <source>
        <dbReference type="Proteomes" id="UP001144471"/>
    </source>
</evidence>
<dbReference type="GO" id="GO:0005524">
    <property type="term" value="F:ATP binding"/>
    <property type="evidence" value="ECO:0007669"/>
    <property type="project" value="UniProtKB-UniRule"/>
</dbReference>
<comment type="pathway">
    <text evidence="3">Cofactor biosynthesis; coenzyme A biosynthesis; CoA from (R)-pantothenate: step 5/5.</text>
</comment>
<dbReference type="PANTHER" id="PTHR10695:SF46">
    <property type="entry name" value="BIFUNCTIONAL COENZYME A SYNTHASE-RELATED"/>
    <property type="match status" value="1"/>
</dbReference>
<dbReference type="GO" id="GO:0015937">
    <property type="term" value="P:coenzyme A biosynthetic process"/>
    <property type="evidence" value="ECO:0007669"/>
    <property type="project" value="UniProtKB-UniRule"/>
</dbReference>
<evidence type="ECO:0000256" key="3">
    <source>
        <dbReference type="HAMAP-Rule" id="MF_00376"/>
    </source>
</evidence>
<keyword evidence="6" id="KW-1185">Reference proteome</keyword>
<comment type="caution">
    <text evidence="5">The sequence shown here is derived from an EMBL/GenBank/DDBJ whole genome shotgun (WGS) entry which is preliminary data.</text>
</comment>
<dbReference type="GO" id="GO:0004140">
    <property type="term" value="F:dephospho-CoA kinase activity"/>
    <property type="evidence" value="ECO:0007669"/>
    <property type="project" value="UniProtKB-UniRule"/>
</dbReference>
<comment type="similarity">
    <text evidence="3">Belongs to the CoaE family.</text>
</comment>
<name>A0A9W6LNA3_9FUSO</name>
<dbReference type="NCBIfam" id="TIGR00152">
    <property type="entry name" value="dephospho-CoA kinase"/>
    <property type="match status" value="1"/>
</dbReference>
<dbReference type="Pfam" id="PF01121">
    <property type="entry name" value="CoaE"/>
    <property type="match status" value="1"/>
</dbReference>
<keyword evidence="1 3" id="KW-0547">Nucleotide-binding</keyword>
<dbReference type="RefSeq" id="WP_281835524.1">
    <property type="nucleotide sequence ID" value="NZ_BSDY01000008.1"/>
</dbReference>
<keyword evidence="3 5" id="KW-0418">Kinase</keyword>
<organism evidence="5 6">
    <name type="scientific">Propionigenium maris DSM 9537</name>
    <dbReference type="NCBI Taxonomy" id="1123000"/>
    <lineage>
        <taxon>Bacteria</taxon>
        <taxon>Fusobacteriati</taxon>
        <taxon>Fusobacteriota</taxon>
        <taxon>Fusobacteriia</taxon>
        <taxon>Fusobacteriales</taxon>
        <taxon>Fusobacteriaceae</taxon>
        <taxon>Propionigenium</taxon>
    </lineage>
</organism>
<dbReference type="EMBL" id="BSDY01000008">
    <property type="protein sequence ID" value="GLI56388.1"/>
    <property type="molecule type" value="Genomic_DNA"/>
</dbReference>
<dbReference type="InterPro" id="IPR027417">
    <property type="entry name" value="P-loop_NTPase"/>
</dbReference>
<reference evidence="5" key="1">
    <citation type="submission" date="2022-12" db="EMBL/GenBank/DDBJ databases">
        <title>Reference genome sequencing for broad-spectrum identification of bacterial and archaeal isolates by mass spectrometry.</title>
        <authorList>
            <person name="Sekiguchi Y."/>
            <person name="Tourlousse D.M."/>
        </authorList>
    </citation>
    <scope>NUCLEOTIDE SEQUENCE</scope>
    <source>
        <strain evidence="5">10succ1</strain>
    </source>
</reference>
<dbReference type="Proteomes" id="UP001144471">
    <property type="component" value="Unassembled WGS sequence"/>
</dbReference>
<dbReference type="Gene3D" id="3.40.50.300">
    <property type="entry name" value="P-loop containing nucleotide triphosphate hydrolases"/>
    <property type="match status" value="1"/>
</dbReference>
<comment type="subcellular location">
    <subcellularLocation>
        <location evidence="3">Cytoplasm</location>
    </subcellularLocation>
</comment>
<evidence type="ECO:0000256" key="4">
    <source>
        <dbReference type="NCBIfam" id="TIGR00152"/>
    </source>
</evidence>
<keyword evidence="3" id="KW-0963">Cytoplasm</keyword>
<gene>
    <name evidence="3 5" type="primary">coaE</name>
    <name evidence="5" type="ORF">PM10SUCC1_19020</name>
</gene>
<dbReference type="GO" id="GO:0005737">
    <property type="term" value="C:cytoplasm"/>
    <property type="evidence" value="ECO:0007669"/>
    <property type="project" value="UniProtKB-SubCell"/>
</dbReference>
<protein>
    <recommendedName>
        <fullName evidence="3 4">Dephospho-CoA kinase</fullName>
        <ecNumber evidence="3 4">2.7.1.24</ecNumber>
    </recommendedName>
    <alternativeName>
        <fullName evidence="3">Dephosphocoenzyme A kinase</fullName>
    </alternativeName>
</protein>
<comment type="catalytic activity">
    <reaction evidence="3">
        <text>3'-dephospho-CoA + ATP = ADP + CoA + H(+)</text>
        <dbReference type="Rhea" id="RHEA:18245"/>
        <dbReference type="ChEBI" id="CHEBI:15378"/>
        <dbReference type="ChEBI" id="CHEBI:30616"/>
        <dbReference type="ChEBI" id="CHEBI:57287"/>
        <dbReference type="ChEBI" id="CHEBI:57328"/>
        <dbReference type="ChEBI" id="CHEBI:456216"/>
        <dbReference type="EC" id="2.7.1.24"/>
    </reaction>
</comment>
<comment type="function">
    <text evidence="3">Catalyzes the phosphorylation of the 3'-hydroxyl group of dephosphocoenzyme A to form coenzyme A.</text>
</comment>
<feature type="binding site" evidence="3">
    <location>
        <begin position="10"/>
        <end position="15"/>
    </location>
    <ligand>
        <name>ATP</name>
        <dbReference type="ChEBI" id="CHEBI:30616"/>
    </ligand>
</feature>
<proteinExistence type="inferred from homology"/>
<dbReference type="EC" id="2.7.1.24" evidence="3 4"/>